<dbReference type="PRINTS" id="PR00344">
    <property type="entry name" value="BCTRLSENSOR"/>
</dbReference>
<feature type="domain" description="Histidine kinase" evidence="9">
    <location>
        <begin position="648"/>
        <end position="906"/>
    </location>
</feature>
<dbReference type="InterPro" id="IPR003018">
    <property type="entry name" value="GAF"/>
</dbReference>
<reference evidence="10 11" key="1">
    <citation type="submission" date="2017-06" db="EMBL/GenBank/DDBJ databases">
        <title>Genome sequencing of cyanobaciteial culture collection at National Institute for Environmental Studies (NIES).</title>
        <authorList>
            <person name="Hirose Y."/>
            <person name="Shimura Y."/>
            <person name="Fujisawa T."/>
            <person name="Nakamura Y."/>
            <person name="Kawachi M."/>
        </authorList>
    </citation>
    <scope>NUCLEOTIDE SEQUENCE [LARGE SCALE GENOMIC DNA]</scope>
    <source>
        <strain evidence="10 11">NIES-21</strain>
    </source>
</reference>
<dbReference type="InterPro" id="IPR004358">
    <property type="entry name" value="Sig_transdc_His_kin-like_C"/>
</dbReference>
<keyword evidence="5 10" id="KW-0808">Transferase</keyword>
<name>A0A1Z4GGU1_9CYAN</name>
<dbReference type="InterPro" id="IPR036890">
    <property type="entry name" value="HATPase_C_sf"/>
</dbReference>
<dbReference type="SMART" id="SM00387">
    <property type="entry name" value="HATPase_c"/>
    <property type="match status" value="1"/>
</dbReference>
<evidence type="ECO:0000256" key="6">
    <source>
        <dbReference type="ARBA" id="ARBA00023012"/>
    </source>
</evidence>
<dbReference type="Proteomes" id="UP000218287">
    <property type="component" value="Chromosome"/>
</dbReference>
<evidence type="ECO:0000256" key="2">
    <source>
        <dbReference type="ARBA" id="ARBA00006402"/>
    </source>
</evidence>
<accession>A0A1Z4GGU1</accession>
<feature type="domain" description="Phytochrome chromophore attachment site" evidence="8">
    <location>
        <begin position="455"/>
        <end position="591"/>
    </location>
</feature>
<dbReference type="InterPro" id="IPR013515">
    <property type="entry name" value="Phytochrome_cen-reg"/>
</dbReference>
<dbReference type="EC" id="2.7.13.3" evidence="3"/>
<evidence type="ECO:0000313" key="11">
    <source>
        <dbReference type="Proteomes" id="UP000218287"/>
    </source>
</evidence>
<dbReference type="AlphaFoldDB" id="A0A1Z4GGU1"/>
<dbReference type="InterPro" id="IPR016132">
    <property type="entry name" value="Phyto_chromo_attachment"/>
</dbReference>
<gene>
    <name evidence="10" type="ORF">NIES21_24180</name>
</gene>
<proteinExistence type="inferred from homology"/>
<evidence type="ECO:0000313" key="10">
    <source>
        <dbReference type="EMBL" id="BAY16588.1"/>
    </source>
</evidence>
<keyword evidence="7" id="KW-0175">Coiled coil</keyword>
<dbReference type="OrthoDB" id="474548at2"/>
<dbReference type="InterPro" id="IPR003661">
    <property type="entry name" value="HisK_dim/P_dom"/>
</dbReference>
<dbReference type="Gene3D" id="1.10.287.130">
    <property type="match status" value="1"/>
</dbReference>
<dbReference type="GO" id="GO:0009584">
    <property type="term" value="P:detection of visible light"/>
    <property type="evidence" value="ECO:0007669"/>
    <property type="project" value="InterPro"/>
</dbReference>
<dbReference type="SMART" id="SM00388">
    <property type="entry name" value="HisKA"/>
    <property type="match status" value="1"/>
</dbReference>
<dbReference type="SUPFAM" id="SSF55874">
    <property type="entry name" value="ATPase domain of HSP90 chaperone/DNA topoisomerase II/histidine kinase"/>
    <property type="match status" value="1"/>
</dbReference>
<dbReference type="GO" id="GO:0000155">
    <property type="term" value="F:phosphorelay sensor kinase activity"/>
    <property type="evidence" value="ECO:0007669"/>
    <property type="project" value="InterPro"/>
</dbReference>
<evidence type="ECO:0000256" key="5">
    <source>
        <dbReference type="ARBA" id="ARBA00022777"/>
    </source>
</evidence>
<dbReference type="CDD" id="cd00082">
    <property type="entry name" value="HisKA"/>
    <property type="match status" value="1"/>
</dbReference>
<keyword evidence="11" id="KW-1185">Reference proteome</keyword>
<evidence type="ECO:0000259" key="8">
    <source>
        <dbReference type="PROSITE" id="PS50046"/>
    </source>
</evidence>
<keyword evidence="4" id="KW-0597">Phosphoprotein</keyword>
<dbReference type="SUPFAM" id="SSF55781">
    <property type="entry name" value="GAF domain-like"/>
    <property type="match status" value="3"/>
</dbReference>
<dbReference type="InterPro" id="IPR005467">
    <property type="entry name" value="His_kinase_dom"/>
</dbReference>
<dbReference type="Pfam" id="PF01590">
    <property type="entry name" value="GAF"/>
    <property type="match status" value="2"/>
</dbReference>
<feature type="domain" description="Phytochrome chromophore attachment site" evidence="8">
    <location>
        <begin position="32"/>
        <end position="200"/>
    </location>
</feature>
<dbReference type="SUPFAM" id="SSF47384">
    <property type="entry name" value="Homodimeric domain of signal transducing histidine kinase"/>
    <property type="match status" value="1"/>
</dbReference>
<evidence type="ECO:0000259" key="9">
    <source>
        <dbReference type="PROSITE" id="PS50109"/>
    </source>
</evidence>
<keyword evidence="6" id="KW-0902">Two-component regulatory system</keyword>
<dbReference type="InterPro" id="IPR003594">
    <property type="entry name" value="HATPase_dom"/>
</dbReference>
<sequence length="927" mass="104748">MEYTDNPSGSQPAFQQEGLLHRIINRIRRSLELPDILTATVAEIRLFLSTDRVMVYRFEADGSGEVIAESIHDQILPSLLGLHFPATDIPTESRNRLLLERQRVIVDVSSGKIGLSSLQSNDTKEILESENIYYRQVDPCHIQYLTAMGVQSSLVVPILHSEVEGELLKTKLWGLLVSHHSQPREILPAELTLVQQVVDQVAIAIAQSNLYTQSLARQKREETINHVTTLLHKLPKLELQAALEATITALDGIGGRLYIEPTAEIYTYGNQPKMPLELESSIIEQHPVWQKWMDECKQGQIWVTNNLYHEAHLRVLAFAFRLTQIRGMLVMPLQYRQQFIGVLSIFRPEFNTEILWAGRREQHPQQQLPQISFDVWREERNGQAIAWTDNEISLAQALSYSFSIAIQQQQMYQEVQMLNANLEVRVKEKTAELEKSLSFTKVIKQVSEQIRRSLDLKTTLQTIVYEVRSLLNSDRVIIYQKTGESVGEVIVEEINGTWLSTLGITTPDGCLPDESARFLSQGKIKAINNVSAYHLSACHQEFLQSLQIQANLTVPINIGSQLWGLLIVHQCATPRDWQDTEINLIQQLADQAAIAIQQAQLYQQSCAAETEATAKATQLEQALLELQAAQTQLIQTEKMSSLGQLVAGVAHEINNPVNFIYGNLHYASKYTQDLLKIIDLYQLHYPQPHHEISSTAKAIDLEFLSEDLPKMISSMQVGADRIRSIVLSLRNFSRLDEAENKPVDLHEGIDNTLLILQHRLKSSVYFTGIDIIKDYGDLPLIECYAGQINQVFMNILTNAIDALENQGELAQGKSQLSKPQISISTRLSTDRSRVLIRIADNGLGMTEEVRKRIFDPFFTTKSVGKGTGLGLAISYQIIVEKHGGMMDCISELGKGTEFWIEIPIKLLRKFNVEEKQEVEKTLGIDLQ</sequence>
<evidence type="ECO:0000256" key="1">
    <source>
        <dbReference type="ARBA" id="ARBA00000085"/>
    </source>
</evidence>
<protein>
    <recommendedName>
        <fullName evidence="3">histidine kinase</fullName>
        <ecNumber evidence="3">2.7.13.3</ecNumber>
    </recommendedName>
</protein>
<organism evidence="10 11">
    <name type="scientific">Anabaenopsis circularis NIES-21</name>
    <dbReference type="NCBI Taxonomy" id="1085406"/>
    <lineage>
        <taxon>Bacteria</taxon>
        <taxon>Bacillati</taxon>
        <taxon>Cyanobacteriota</taxon>
        <taxon>Cyanophyceae</taxon>
        <taxon>Nostocales</taxon>
        <taxon>Nodulariaceae</taxon>
        <taxon>Anabaenopsis</taxon>
    </lineage>
</organism>
<feature type="coiled-coil region" evidence="7">
    <location>
        <begin position="609"/>
        <end position="639"/>
    </location>
</feature>
<comment type="catalytic activity">
    <reaction evidence="1">
        <text>ATP + protein L-histidine = ADP + protein N-phospho-L-histidine.</text>
        <dbReference type="EC" id="2.7.13.3"/>
    </reaction>
</comment>
<dbReference type="GO" id="GO:0006355">
    <property type="term" value="P:regulation of DNA-templated transcription"/>
    <property type="evidence" value="ECO:0007669"/>
    <property type="project" value="InterPro"/>
</dbReference>
<dbReference type="EMBL" id="AP018174">
    <property type="protein sequence ID" value="BAY16588.1"/>
    <property type="molecule type" value="Genomic_DNA"/>
</dbReference>
<dbReference type="InterPro" id="IPR029016">
    <property type="entry name" value="GAF-like_dom_sf"/>
</dbReference>
<evidence type="ECO:0000256" key="7">
    <source>
        <dbReference type="SAM" id="Coils"/>
    </source>
</evidence>
<dbReference type="PANTHER" id="PTHR43065">
    <property type="entry name" value="SENSOR HISTIDINE KINASE"/>
    <property type="match status" value="1"/>
</dbReference>
<evidence type="ECO:0000256" key="4">
    <source>
        <dbReference type="ARBA" id="ARBA00022553"/>
    </source>
</evidence>
<dbReference type="SMART" id="SM00065">
    <property type="entry name" value="GAF"/>
    <property type="match status" value="3"/>
</dbReference>
<dbReference type="Pfam" id="PF00360">
    <property type="entry name" value="PHY"/>
    <property type="match status" value="1"/>
</dbReference>
<dbReference type="Gene3D" id="3.30.565.10">
    <property type="entry name" value="Histidine kinase-like ATPase, C-terminal domain"/>
    <property type="match status" value="1"/>
</dbReference>
<dbReference type="PROSITE" id="PS50046">
    <property type="entry name" value="PHYTOCHROME_2"/>
    <property type="match status" value="2"/>
</dbReference>
<keyword evidence="5 10" id="KW-0418">Kinase</keyword>
<dbReference type="GO" id="GO:0005524">
    <property type="term" value="F:ATP binding"/>
    <property type="evidence" value="ECO:0007669"/>
    <property type="project" value="UniProtKB-KW"/>
</dbReference>
<dbReference type="InterPro" id="IPR036097">
    <property type="entry name" value="HisK_dim/P_sf"/>
</dbReference>
<dbReference type="PANTHER" id="PTHR43065:SF50">
    <property type="entry name" value="HISTIDINE KINASE"/>
    <property type="match status" value="1"/>
</dbReference>
<dbReference type="Gene3D" id="3.30.450.40">
    <property type="match status" value="3"/>
</dbReference>
<dbReference type="Pfam" id="PF02518">
    <property type="entry name" value="HATPase_c"/>
    <property type="match status" value="1"/>
</dbReference>
<dbReference type="PROSITE" id="PS50109">
    <property type="entry name" value="HIS_KIN"/>
    <property type="match status" value="1"/>
</dbReference>
<evidence type="ECO:0000256" key="3">
    <source>
        <dbReference type="ARBA" id="ARBA00012438"/>
    </source>
</evidence>
<comment type="similarity">
    <text evidence="2">In the N-terminal section; belongs to the phytochrome family.</text>
</comment>